<dbReference type="GO" id="GO:0005634">
    <property type="term" value="C:nucleus"/>
    <property type="evidence" value="ECO:0007669"/>
    <property type="project" value="UniProtKB-SubCell"/>
</dbReference>
<feature type="region of interest" description="Disordered" evidence="2">
    <location>
        <begin position="1"/>
        <end position="22"/>
    </location>
</feature>
<comment type="subcellular location">
    <subcellularLocation>
        <location evidence="1">Nucleus</location>
    </subcellularLocation>
</comment>
<dbReference type="GO" id="GO:0036297">
    <property type="term" value="P:interstrand cross-link repair"/>
    <property type="evidence" value="ECO:0007669"/>
    <property type="project" value="InterPro"/>
</dbReference>
<dbReference type="GO" id="GO:0008409">
    <property type="term" value="F:5'-3' exonuclease activity"/>
    <property type="evidence" value="ECO:0007669"/>
    <property type="project" value="TreeGrafter"/>
</dbReference>
<dbReference type="PANTHER" id="PTHR15749:SF4">
    <property type="entry name" value="FANCONI-ASSOCIATED NUCLEASE 1"/>
    <property type="match status" value="1"/>
</dbReference>
<comment type="similarity">
    <text evidence="1">Belongs to the FAN1 family.</text>
</comment>
<keyword evidence="1" id="KW-0539">Nucleus</keyword>
<evidence type="ECO:0000259" key="4">
    <source>
        <dbReference type="Pfam" id="PF21315"/>
    </source>
</evidence>
<comment type="function">
    <text evidence="1">Nuclease required for the repair of DNA interstrand cross-links (ICL). Acts as a 5'-3' exonuclease that anchors at a cut end of DNA and cleaves DNA successively at every third nucleotide, allowing to excise an ICL from one strand through flanking incisions.</text>
</comment>
<organism evidence="5 6">
    <name type="scientific">Geodia barretti</name>
    <name type="common">Barrett's horny sponge</name>
    <dbReference type="NCBI Taxonomy" id="519541"/>
    <lineage>
        <taxon>Eukaryota</taxon>
        <taxon>Metazoa</taxon>
        <taxon>Porifera</taxon>
        <taxon>Demospongiae</taxon>
        <taxon>Heteroscleromorpha</taxon>
        <taxon>Tetractinellida</taxon>
        <taxon>Astrophorina</taxon>
        <taxon>Geodiidae</taxon>
        <taxon>Geodia</taxon>
    </lineage>
</organism>
<feature type="domain" description="Fanconi-associated nuclease 1-like TPR" evidence="3">
    <location>
        <begin position="390"/>
        <end position="489"/>
    </location>
</feature>
<dbReference type="EC" id="3.1.4.1" evidence="1"/>
<keyword evidence="6" id="KW-1185">Reference proteome</keyword>
<evidence type="ECO:0000256" key="2">
    <source>
        <dbReference type="SAM" id="MobiDB-lite"/>
    </source>
</evidence>
<evidence type="ECO:0000256" key="1">
    <source>
        <dbReference type="RuleBase" id="RU365033"/>
    </source>
</evidence>
<sequence>MVEEGESEPPGKRRKLKLSLSRSRPIAATACHDRTLRAAGPRPPAATEDIVSGTTATGRGEVDTDSTDSKERARWENGTERTVVKVYSDAKKTTGGESDDEAYFSANFKSVCCSVLSEDCPERHVFTEDERSTVERFMSLSGCEQQLYVRLFLRKHQWLRVEKLKYDRISEDLGPITAGLVSKNFLLPESDLRDEREALGLLQVSELKQLCRDMKMAGSLQRCTKTEIIKSLLSHSQQHRPLFGAPSFLNVVFKRVKALLGRCVCVAPQAVEVFSKCLLLHSLTTSLSSSSYSSSSWTEEGESAAFSDTVYKMLQVKIGQVVFSDYDVYVTEPLFSSPEQFSRFYAASKDLRALVAAVEAREGGDEILALVRRTRDAFQHEIAGGCSARGFMEKMTTGWVLAKTVTGGVEYLEKRGDYGGAVELLELLLSQSQFGRSLRGHWLERLSLNLDFHLGEKQKCLEVIKRALVEETDLHPARRLSLTQRALKILQTNSRHKSRKVGKHRSPILWCHFSPFDFPQPEIIPAKEVVVEAQRYNIDSRPLYAVSKPR</sequence>
<comment type="cofactor">
    <cofactor evidence="1">
        <name>Mg(2+)</name>
        <dbReference type="ChEBI" id="CHEBI:18420"/>
    </cofactor>
    <cofactor evidence="1">
        <name>Mn(2+)</name>
        <dbReference type="ChEBI" id="CHEBI:29035"/>
    </cofactor>
</comment>
<dbReference type="GO" id="GO:0070336">
    <property type="term" value="F:flap-structured DNA binding"/>
    <property type="evidence" value="ECO:0007669"/>
    <property type="project" value="TreeGrafter"/>
</dbReference>
<comment type="catalytic activity">
    <reaction evidence="1">
        <text>Hydrolytically removes 5'-nucleotides successively from the 3'-hydroxy termini of 3'-hydroxy-terminated oligonucleotides.</text>
        <dbReference type="EC" id="3.1.4.1"/>
    </reaction>
</comment>
<dbReference type="Pfam" id="PF21315">
    <property type="entry name" value="FAN1_HTH"/>
    <property type="match status" value="1"/>
</dbReference>
<evidence type="ECO:0000313" key="5">
    <source>
        <dbReference type="EMBL" id="CAI8018974.1"/>
    </source>
</evidence>
<keyword evidence="1" id="KW-0464">Manganese</keyword>
<dbReference type="InterPro" id="IPR033315">
    <property type="entry name" value="Fan1-like"/>
</dbReference>
<keyword evidence="1" id="KW-0479">Metal-binding</keyword>
<dbReference type="PANTHER" id="PTHR15749">
    <property type="entry name" value="FANCONI-ASSOCIATED NUCLEASE 1"/>
    <property type="match status" value="1"/>
</dbReference>
<proteinExistence type="inferred from homology"/>
<comment type="caution">
    <text evidence="5">The sequence shown here is derived from an EMBL/GenBank/DDBJ whole genome shotgun (WGS) entry which is preliminary data.</text>
</comment>
<dbReference type="EMBL" id="CASHTH010001719">
    <property type="protein sequence ID" value="CAI8018974.1"/>
    <property type="molecule type" value="Genomic_DNA"/>
</dbReference>
<dbReference type="Pfam" id="PF21170">
    <property type="entry name" value="FAN1_TPR"/>
    <property type="match status" value="1"/>
</dbReference>
<dbReference type="GO" id="GO:0046872">
    <property type="term" value="F:metal ion binding"/>
    <property type="evidence" value="ECO:0007669"/>
    <property type="project" value="UniProtKB-KW"/>
</dbReference>
<dbReference type="AlphaFoldDB" id="A0AA35RWG7"/>
<keyword evidence="1" id="KW-0540">Nuclease</keyword>
<evidence type="ECO:0000313" key="6">
    <source>
        <dbReference type="Proteomes" id="UP001174909"/>
    </source>
</evidence>
<gene>
    <name evidence="5" type="ORF">GBAR_LOCUS11453</name>
</gene>
<accession>A0AA35RWG7</accession>
<protein>
    <recommendedName>
        <fullName evidence="1">Fanconi-associated nuclease</fullName>
        <ecNumber evidence="1">3.1.4.1</ecNumber>
    </recommendedName>
</protein>
<dbReference type="GO" id="GO:0004528">
    <property type="term" value="F:phosphodiesterase I activity"/>
    <property type="evidence" value="ECO:0007669"/>
    <property type="project" value="UniProtKB-EC"/>
</dbReference>
<keyword evidence="1" id="KW-0234">DNA repair</keyword>
<evidence type="ECO:0000259" key="3">
    <source>
        <dbReference type="Pfam" id="PF21170"/>
    </source>
</evidence>
<dbReference type="InterPro" id="IPR049125">
    <property type="entry name" value="FAN1-like_WH"/>
</dbReference>
<reference evidence="5" key="1">
    <citation type="submission" date="2023-03" db="EMBL/GenBank/DDBJ databases">
        <authorList>
            <person name="Steffen K."/>
            <person name="Cardenas P."/>
        </authorList>
    </citation>
    <scope>NUCLEOTIDE SEQUENCE</scope>
</reference>
<feature type="region of interest" description="Disordered" evidence="2">
    <location>
        <begin position="35"/>
        <end position="75"/>
    </location>
</feature>
<name>A0AA35RWG7_GEOBA</name>
<keyword evidence="1" id="KW-0460">Magnesium</keyword>
<dbReference type="Proteomes" id="UP001174909">
    <property type="component" value="Unassembled WGS sequence"/>
</dbReference>
<keyword evidence="1" id="KW-0378">Hydrolase</keyword>
<dbReference type="GO" id="GO:0017108">
    <property type="term" value="F:5'-flap endonuclease activity"/>
    <property type="evidence" value="ECO:0007669"/>
    <property type="project" value="TreeGrafter"/>
</dbReference>
<feature type="domain" description="Fanconi-associated nuclease 1-like winged-helix" evidence="4">
    <location>
        <begin position="103"/>
        <end position="171"/>
    </location>
</feature>
<keyword evidence="1" id="KW-0227">DNA damage</keyword>
<dbReference type="InterPro" id="IPR049126">
    <property type="entry name" value="FAN1-like_TPR"/>
</dbReference>